<dbReference type="GO" id="GO:0008233">
    <property type="term" value="F:peptidase activity"/>
    <property type="evidence" value="ECO:0007669"/>
    <property type="project" value="UniProtKB-KW"/>
</dbReference>
<comment type="similarity">
    <text evidence="2">Belongs to the band 7/mec-2 family.</text>
</comment>
<dbReference type="InterPro" id="IPR001107">
    <property type="entry name" value="Band_7"/>
</dbReference>
<organism evidence="8 9">
    <name type="scientific">Oribacterium sinus</name>
    <dbReference type="NCBI Taxonomy" id="237576"/>
    <lineage>
        <taxon>Bacteria</taxon>
        <taxon>Bacillati</taxon>
        <taxon>Bacillota</taxon>
        <taxon>Clostridia</taxon>
        <taxon>Lachnospirales</taxon>
        <taxon>Lachnospiraceae</taxon>
        <taxon>Oribacterium</taxon>
    </lineage>
</organism>
<comment type="caution">
    <text evidence="8">The sequence shown here is derived from an EMBL/GenBank/DDBJ whole genome shotgun (WGS) entry which is preliminary data.</text>
</comment>
<comment type="subcellular location">
    <subcellularLocation>
        <location evidence="1">Membrane</location>
        <topology evidence="1">Single-pass membrane protein</topology>
    </subcellularLocation>
</comment>
<dbReference type="InterPro" id="IPR001972">
    <property type="entry name" value="Stomatin_HflK_fam"/>
</dbReference>
<feature type="domain" description="Band 7" evidence="7">
    <location>
        <begin position="16"/>
        <end position="174"/>
    </location>
</feature>
<dbReference type="InterPro" id="IPR036013">
    <property type="entry name" value="Band_7/SPFH_dom_sf"/>
</dbReference>
<dbReference type="GO" id="GO:0005886">
    <property type="term" value="C:plasma membrane"/>
    <property type="evidence" value="ECO:0007669"/>
    <property type="project" value="UniProtKB-ARBA"/>
</dbReference>
<evidence type="ECO:0000256" key="4">
    <source>
        <dbReference type="ARBA" id="ARBA00022989"/>
    </source>
</evidence>
<dbReference type="EMBL" id="JACHHH010000004">
    <property type="protein sequence ID" value="MBB6040974.1"/>
    <property type="molecule type" value="Genomic_DNA"/>
</dbReference>
<keyword evidence="5" id="KW-0472">Membrane</keyword>
<evidence type="ECO:0000256" key="2">
    <source>
        <dbReference type="ARBA" id="ARBA00008164"/>
    </source>
</evidence>
<dbReference type="PRINTS" id="PR00721">
    <property type="entry name" value="STOMATIN"/>
</dbReference>
<keyword evidence="8" id="KW-0378">Hydrolase</keyword>
<dbReference type="GeneID" id="85014499"/>
<name>A0A7W9SF63_9FIRM</name>
<dbReference type="GO" id="GO:0098552">
    <property type="term" value="C:side of membrane"/>
    <property type="evidence" value="ECO:0007669"/>
    <property type="project" value="UniProtKB-ARBA"/>
</dbReference>
<dbReference type="GO" id="GO:0006508">
    <property type="term" value="P:proteolysis"/>
    <property type="evidence" value="ECO:0007669"/>
    <property type="project" value="UniProtKB-KW"/>
</dbReference>
<keyword evidence="8" id="KW-0645">Protease</keyword>
<dbReference type="CDD" id="cd08829">
    <property type="entry name" value="SPFH_paraslipin"/>
    <property type="match status" value="1"/>
</dbReference>
<sequence length="339" mass="37169">MPFIVFLVIVIFLISTTIRIVPEACAMVVERLGRFHTVWRPGIHFLIPFADRIAKRINLKEQVADFPPQPVITKDNVTMRIDSVVFFVITDPKLYAYGVENPIAAIENLTATTLRNIIGSMDLDTTLTSRDEINTQMRSLLDVATDPWGIKVNRVELKNILPPDAIREAMEKQMKAEREKREAITLAKGNKESAILTAEGNKEAAILNAQADKQKAILAAEAQKEKEIREAEGRAQAILNVQRAEAEGIRLLKEAGADDAVLRIRSLETFAKVSNGKATKIIIPSDIQNMAGLLSSLKETLVSPSAPVTDSDSGNSSTPAAEKSSAFDAPEEINGNEEA</sequence>
<dbReference type="PROSITE" id="PS01270">
    <property type="entry name" value="BAND_7"/>
    <property type="match status" value="1"/>
</dbReference>
<evidence type="ECO:0000256" key="6">
    <source>
        <dbReference type="SAM" id="MobiDB-lite"/>
    </source>
</evidence>
<dbReference type="SUPFAM" id="SSF117892">
    <property type="entry name" value="Band 7/SPFH domain"/>
    <property type="match status" value="1"/>
</dbReference>
<dbReference type="PANTHER" id="PTHR43327:SF10">
    <property type="entry name" value="STOMATIN-LIKE PROTEIN 2, MITOCHONDRIAL"/>
    <property type="match status" value="1"/>
</dbReference>
<dbReference type="SMART" id="SM00244">
    <property type="entry name" value="PHB"/>
    <property type="match status" value="1"/>
</dbReference>
<dbReference type="Gene3D" id="3.30.479.30">
    <property type="entry name" value="Band 7 domain"/>
    <property type="match status" value="1"/>
</dbReference>
<reference evidence="8 9" key="1">
    <citation type="submission" date="2020-08" db="EMBL/GenBank/DDBJ databases">
        <title>Genomic Encyclopedia of Type Strains, Phase IV (KMG-IV): sequencing the most valuable type-strain genomes for metagenomic binning, comparative biology and taxonomic classification.</title>
        <authorList>
            <person name="Goeker M."/>
        </authorList>
    </citation>
    <scope>NUCLEOTIDE SEQUENCE [LARGE SCALE GENOMIC DNA]</scope>
    <source>
        <strain evidence="8 9">DSM 17245</strain>
    </source>
</reference>
<dbReference type="Proteomes" id="UP000522163">
    <property type="component" value="Unassembled WGS sequence"/>
</dbReference>
<evidence type="ECO:0000313" key="8">
    <source>
        <dbReference type="EMBL" id="MBB6040974.1"/>
    </source>
</evidence>
<feature type="compositionally biased region" description="Acidic residues" evidence="6">
    <location>
        <begin position="329"/>
        <end position="339"/>
    </location>
</feature>
<dbReference type="InterPro" id="IPR018080">
    <property type="entry name" value="Band_7/stomatin-like_CS"/>
</dbReference>
<evidence type="ECO:0000256" key="3">
    <source>
        <dbReference type="ARBA" id="ARBA00022692"/>
    </source>
</evidence>
<evidence type="ECO:0000313" key="9">
    <source>
        <dbReference type="Proteomes" id="UP000522163"/>
    </source>
</evidence>
<evidence type="ECO:0000256" key="1">
    <source>
        <dbReference type="ARBA" id="ARBA00004167"/>
    </source>
</evidence>
<keyword evidence="3" id="KW-0812">Transmembrane</keyword>
<protein>
    <submittedName>
        <fullName evidence="8">Regulator of protease activity HflC (Stomatin/prohibitin superfamily)</fullName>
    </submittedName>
</protein>
<dbReference type="AlphaFoldDB" id="A0A7W9SF63"/>
<feature type="compositionally biased region" description="Polar residues" evidence="6">
    <location>
        <begin position="302"/>
        <end position="319"/>
    </location>
</feature>
<gene>
    <name evidence="8" type="ORF">HNQ46_000946</name>
</gene>
<dbReference type="FunFam" id="3.30.479.30:FF:000004">
    <property type="entry name" value="Putative membrane protease family, stomatin"/>
    <property type="match status" value="1"/>
</dbReference>
<evidence type="ECO:0000259" key="7">
    <source>
        <dbReference type="SMART" id="SM00244"/>
    </source>
</evidence>
<proteinExistence type="inferred from homology"/>
<keyword evidence="4" id="KW-1133">Transmembrane helix</keyword>
<dbReference type="PANTHER" id="PTHR43327">
    <property type="entry name" value="STOMATIN-LIKE PROTEIN 2, MITOCHONDRIAL"/>
    <property type="match status" value="1"/>
</dbReference>
<dbReference type="InterPro" id="IPR050710">
    <property type="entry name" value="Band7/mec-2_domain"/>
</dbReference>
<accession>A0A7W9SF63</accession>
<feature type="region of interest" description="Disordered" evidence="6">
    <location>
        <begin position="302"/>
        <end position="339"/>
    </location>
</feature>
<dbReference type="RefSeq" id="WP_183683450.1">
    <property type="nucleotide sequence ID" value="NZ_JACHHH010000004.1"/>
</dbReference>
<dbReference type="Pfam" id="PF01145">
    <property type="entry name" value="Band_7"/>
    <property type="match status" value="1"/>
</dbReference>
<evidence type="ECO:0000256" key="5">
    <source>
        <dbReference type="ARBA" id="ARBA00023136"/>
    </source>
</evidence>